<organism evidence="2 3">
    <name type="scientific">Paraburkholderia youngii</name>
    <dbReference type="NCBI Taxonomy" id="2782701"/>
    <lineage>
        <taxon>Bacteria</taxon>
        <taxon>Pseudomonadati</taxon>
        <taxon>Pseudomonadota</taxon>
        <taxon>Betaproteobacteria</taxon>
        <taxon>Burkholderiales</taxon>
        <taxon>Burkholderiaceae</taxon>
        <taxon>Paraburkholderia</taxon>
    </lineage>
</organism>
<dbReference type="GeneID" id="301102644"/>
<gene>
    <name evidence="2" type="ORF">G5S42_20090</name>
</gene>
<reference evidence="2 3" key="1">
    <citation type="submission" date="2020-02" db="EMBL/GenBank/DDBJ databases">
        <title>Paraburkholderia simonii sp. nov. and Paraburkholderia youngii sp. nov. Brazilian and Mexican Mimosa-associated rhizobia.</title>
        <authorList>
            <person name="Mavima L."/>
            <person name="Beukes C.W."/>
            <person name="Chan W.Y."/>
            <person name="Palmer M."/>
            <person name="De Meyer S.E."/>
            <person name="James E.K."/>
            <person name="Venter S.N."/>
            <person name="Steenkamp E.T."/>
        </authorList>
    </citation>
    <scope>NUCLEOTIDE SEQUENCE [LARGE SCALE GENOMIC DNA]</scope>
    <source>
        <strain evidence="2 3">JPY169</strain>
    </source>
</reference>
<dbReference type="AlphaFoldDB" id="A0A7Y6K1S8"/>
<evidence type="ECO:0000256" key="1">
    <source>
        <dbReference type="SAM" id="MobiDB-lite"/>
    </source>
</evidence>
<feature type="region of interest" description="Disordered" evidence="1">
    <location>
        <begin position="1"/>
        <end position="26"/>
    </location>
</feature>
<accession>A0A7Y6K1S8</accession>
<evidence type="ECO:0000313" key="2">
    <source>
        <dbReference type="EMBL" id="NUY01950.1"/>
    </source>
</evidence>
<comment type="caution">
    <text evidence="2">The sequence shown here is derived from an EMBL/GenBank/DDBJ whole genome shotgun (WGS) entry which is preliminary data.</text>
</comment>
<feature type="compositionally biased region" description="Basic and acidic residues" evidence="1">
    <location>
        <begin position="1"/>
        <end position="13"/>
    </location>
</feature>
<dbReference type="EMBL" id="JAALDK010000001">
    <property type="protein sequence ID" value="NUY01950.1"/>
    <property type="molecule type" value="Genomic_DNA"/>
</dbReference>
<name>A0A7Y6K1S8_9BURK</name>
<dbReference type="Proteomes" id="UP000594380">
    <property type="component" value="Unassembled WGS sequence"/>
</dbReference>
<evidence type="ECO:0000313" key="3">
    <source>
        <dbReference type="Proteomes" id="UP000594380"/>
    </source>
</evidence>
<proteinExistence type="predicted"/>
<protein>
    <submittedName>
        <fullName evidence="2">Uncharacterized protein</fullName>
    </submittedName>
</protein>
<dbReference type="RefSeq" id="WP_176108379.1">
    <property type="nucleotide sequence ID" value="NZ_JAALDK010000001.1"/>
</dbReference>
<sequence length="60" mass="6525">MTPFNDRKRHEPAQRGAAGSEGAHFAASSKIVQGAEKIFGKNEEEMFAYRKALEGKSDAA</sequence>